<keyword evidence="3" id="KW-0963">Cytoplasm</keyword>
<dbReference type="GO" id="GO:0005737">
    <property type="term" value="C:cytoplasm"/>
    <property type="evidence" value="ECO:0007669"/>
    <property type="project" value="UniProtKB-SubCell"/>
</dbReference>
<comment type="caution">
    <text evidence="9">The sequence shown here is derived from an EMBL/GenBank/DDBJ whole genome shotgun (WGS) entry which is preliminary data.</text>
</comment>
<name>A0A0R2I0T5_9LACO</name>
<evidence type="ECO:0000256" key="1">
    <source>
        <dbReference type="ARBA" id="ARBA00004496"/>
    </source>
</evidence>
<keyword evidence="4" id="KW-0762">Sugar transport</keyword>
<keyword evidence="7" id="KW-0418">Kinase</keyword>
<evidence type="ECO:0000313" key="10">
    <source>
        <dbReference type="Proteomes" id="UP000050934"/>
    </source>
</evidence>
<dbReference type="InterPro" id="IPR036662">
    <property type="entry name" value="PTS_EIIA_man-typ_sf"/>
</dbReference>
<evidence type="ECO:0000256" key="7">
    <source>
        <dbReference type="ARBA" id="ARBA00022777"/>
    </source>
</evidence>
<dbReference type="PANTHER" id="PTHR33799:SF1">
    <property type="entry name" value="PTS SYSTEM MANNOSE-SPECIFIC EIIAB COMPONENT-RELATED"/>
    <property type="match status" value="1"/>
</dbReference>
<dbReference type="Gene3D" id="3.40.50.510">
    <property type="entry name" value="Phosphotransferase system, mannose-type IIA component"/>
    <property type="match status" value="1"/>
</dbReference>
<dbReference type="PROSITE" id="PS51096">
    <property type="entry name" value="PTS_EIIA_TYPE_4"/>
    <property type="match status" value="1"/>
</dbReference>
<dbReference type="Pfam" id="PF03610">
    <property type="entry name" value="EIIA-man"/>
    <property type="match status" value="1"/>
</dbReference>
<dbReference type="AlphaFoldDB" id="A0A0R2I0T5"/>
<dbReference type="InterPro" id="IPR051471">
    <property type="entry name" value="Bacterial_PTS_sugar_comp"/>
</dbReference>
<keyword evidence="2" id="KW-0813">Transport</keyword>
<protein>
    <submittedName>
        <fullName evidence="9">PTS system fructose subfamily transporter subunit IIA</fullName>
    </submittedName>
</protein>
<organism evidence="9 10">
    <name type="scientific">Limosilactobacillus secaliphilus</name>
    <dbReference type="NCBI Taxonomy" id="396268"/>
    <lineage>
        <taxon>Bacteria</taxon>
        <taxon>Bacillati</taxon>
        <taxon>Bacillota</taxon>
        <taxon>Bacilli</taxon>
        <taxon>Lactobacillales</taxon>
        <taxon>Lactobacillaceae</taxon>
        <taxon>Limosilactobacillus</taxon>
    </lineage>
</organism>
<dbReference type="InterPro" id="IPR004701">
    <property type="entry name" value="PTS_EIIA_man-typ"/>
</dbReference>
<dbReference type="GO" id="GO:0016301">
    <property type="term" value="F:kinase activity"/>
    <property type="evidence" value="ECO:0007669"/>
    <property type="project" value="UniProtKB-KW"/>
</dbReference>
<dbReference type="PANTHER" id="PTHR33799">
    <property type="entry name" value="PTS PERMEASE-RELATED-RELATED"/>
    <property type="match status" value="1"/>
</dbReference>
<keyword evidence="6" id="KW-0598">Phosphotransferase system</keyword>
<evidence type="ECO:0000256" key="4">
    <source>
        <dbReference type="ARBA" id="ARBA00022597"/>
    </source>
</evidence>
<sequence>MTKRAFLVVTHGDMGVETVKSLELLMGEQKNVSALGLHEGENVDALKDKVVEVLDKNAKEYDETVVIVDLLGGSPSNVALRSLANYHELKIVTGLSMPLLINLVNFTDSEDDTVKLINDSIKVARDGIKLIDKNFLKKA</sequence>
<evidence type="ECO:0000313" key="9">
    <source>
        <dbReference type="EMBL" id="KRN58475.1"/>
    </source>
</evidence>
<dbReference type="STRING" id="396268.IV45_GL000922"/>
<evidence type="ECO:0000256" key="6">
    <source>
        <dbReference type="ARBA" id="ARBA00022683"/>
    </source>
</evidence>
<accession>A0A0R2I0T5</accession>
<evidence type="ECO:0000256" key="3">
    <source>
        <dbReference type="ARBA" id="ARBA00022490"/>
    </source>
</evidence>
<dbReference type="CDD" id="cd00006">
    <property type="entry name" value="PTS_IIA_man"/>
    <property type="match status" value="1"/>
</dbReference>
<evidence type="ECO:0000259" key="8">
    <source>
        <dbReference type="PROSITE" id="PS51096"/>
    </source>
</evidence>
<evidence type="ECO:0000256" key="2">
    <source>
        <dbReference type="ARBA" id="ARBA00022448"/>
    </source>
</evidence>
<proteinExistence type="predicted"/>
<comment type="subcellular location">
    <subcellularLocation>
        <location evidence="1">Cytoplasm</location>
    </subcellularLocation>
</comment>
<dbReference type="GO" id="GO:0016020">
    <property type="term" value="C:membrane"/>
    <property type="evidence" value="ECO:0007669"/>
    <property type="project" value="InterPro"/>
</dbReference>
<dbReference type="GO" id="GO:0009401">
    <property type="term" value="P:phosphoenolpyruvate-dependent sugar phosphotransferase system"/>
    <property type="evidence" value="ECO:0007669"/>
    <property type="project" value="UniProtKB-KW"/>
</dbReference>
<reference evidence="9 10" key="1">
    <citation type="journal article" date="2015" name="Genome Announc.">
        <title>Expanding the biotechnology potential of lactobacilli through comparative genomics of 213 strains and associated genera.</title>
        <authorList>
            <person name="Sun Z."/>
            <person name="Harris H.M."/>
            <person name="McCann A."/>
            <person name="Guo C."/>
            <person name="Argimon S."/>
            <person name="Zhang W."/>
            <person name="Yang X."/>
            <person name="Jeffery I.B."/>
            <person name="Cooney J.C."/>
            <person name="Kagawa T.F."/>
            <person name="Liu W."/>
            <person name="Song Y."/>
            <person name="Salvetti E."/>
            <person name="Wrobel A."/>
            <person name="Rasinkangas P."/>
            <person name="Parkhill J."/>
            <person name="Rea M.C."/>
            <person name="O'Sullivan O."/>
            <person name="Ritari J."/>
            <person name="Douillard F.P."/>
            <person name="Paul Ross R."/>
            <person name="Yang R."/>
            <person name="Briner A.E."/>
            <person name="Felis G.E."/>
            <person name="de Vos W.M."/>
            <person name="Barrangou R."/>
            <person name="Klaenhammer T.R."/>
            <person name="Caufield P.W."/>
            <person name="Cui Y."/>
            <person name="Zhang H."/>
            <person name="O'Toole P.W."/>
        </authorList>
    </citation>
    <scope>NUCLEOTIDE SEQUENCE [LARGE SCALE GENOMIC DNA]</scope>
    <source>
        <strain evidence="9 10">DSM 17896</strain>
    </source>
</reference>
<dbReference type="InterPro" id="IPR033887">
    <property type="entry name" value="PTS_IIA_man"/>
</dbReference>
<evidence type="ECO:0000256" key="5">
    <source>
        <dbReference type="ARBA" id="ARBA00022679"/>
    </source>
</evidence>
<dbReference type="RefSeq" id="WP_057741910.1">
    <property type="nucleotide sequence ID" value="NZ_JQBW01000010.1"/>
</dbReference>
<dbReference type="EMBL" id="JQBW01000010">
    <property type="protein sequence ID" value="KRN58475.1"/>
    <property type="molecule type" value="Genomic_DNA"/>
</dbReference>
<gene>
    <name evidence="9" type="ORF">IV45_GL000922</name>
</gene>
<keyword evidence="5" id="KW-0808">Transferase</keyword>
<feature type="domain" description="PTS EIIA type-4" evidence="8">
    <location>
        <begin position="3"/>
        <end position="128"/>
    </location>
</feature>
<dbReference type="Proteomes" id="UP000050934">
    <property type="component" value="Unassembled WGS sequence"/>
</dbReference>
<dbReference type="OrthoDB" id="6623712at2"/>
<dbReference type="PATRIC" id="fig|396268.3.peg.934"/>
<dbReference type="SUPFAM" id="SSF53062">
    <property type="entry name" value="PTS system fructose IIA component-like"/>
    <property type="match status" value="1"/>
</dbReference>
<keyword evidence="10" id="KW-1185">Reference proteome</keyword>